<feature type="domain" description="DUF397" evidence="2">
    <location>
        <begin position="6"/>
        <end position="59"/>
    </location>
</feature>
<name>A0A238V232_9ACTN</name>
<dbReference type="Pfam" id="PF04149">
    <property type="entry name" value="DUF397"/>
    <property type="match status" value="1"/>
</dbReference>
<reference evidence="4" key="1">
    <citation type="submission" date="2017-06" db="EMBL/GenBank/DDBJ databases">
        <authorList>
            <person name="Varghese N."/>
            <person name="Submissions S."/>
        </authorList>
    </citation>
    <scope>NUCLEOTIDE SEQUENCE [LARGE SCALE GENOMIC DNA]</scope>
    <source>
        <strain evidence="4">DSM 44485</strain>
    </source>
</reference>
<dbReference type="Proteomes" id="UP000198420">
    <property type="component" value="Unassembled WGS sequence"/>
</dbReference>
<evidence type="ECO:0000313" key="4">
    <source>
        <dbReference type="Proteomes" id="UP000198420"/>
    </source>
</evidence>
<dbReference type="EMBL" id="FZNP01000001">
    <property type="protein sequence ID" value="SNR27579.1"/>
    <property type="molecule type" value="Genomic_DNA"/>
</dbReference>
<dbReference type="AlphaFoldDB" id="A0A238V232"/>
<sequence>MDLSNAVWRKSSRSSSNGGNCVELARMNDTVAIRDSKDPDGPKLLITPQALRHLGEAIKNA</sequence>
<evidence type="ECO:0000256" key="1">
    <source>
        <dbReference type="SAM" id="MobiDB-lite"/>
    </source>
</evidence>
<protein>
    <recommendedName>
        <fullName evidence="2">DUF397 domain-containing protein</fullName>
    </recommendedName>
</protein>
<evidence type="ECO:0000313" key="3">
    <source>
        <dbReference type="EMBL" id="SNR27579.1"/>
    </source>
</evidence>
<gene>
    <name evidence="3" type="ORF">SAMN06265355_101688</name>
</gene>
<dbReference type="RefSeq" id="WP_089310044.1">
    <property type="nucleotide sequence ID" value="NZ_FZNP01000001.1"/>
</dbReference>
<dbReference type="OrthoDB" id="3483392at2"/>
<keyword evidence="4" id="KW-1185">Reference proteome</keyword>
<feature type="region of interest" description="Disordered" evidence="1">
    <location>
        <begin position="1"/>
        <end position="21"/>
    </location>
</feature>
<organism evidence="3 4">
    <name type="scientific">Actinomadura mexicana</name>
    <dbReference type="NCBI Taxonomy" id="134959"/>
    <lineage>
        <taxon>Bacteria</taxon>
        <taxon>Bacillati</taxon>
        <taxon>Actinomycetota</taxon>
        <taxon>Actinomycetes</taxon>
        <taxon>Streptosporangiales</taxon>
        <taxon>Thermomonosporaceae</taxon>
        <taxon>Actinomadura</taxon>
    </lineage>
</organism>
<evidence type="ECO:0000259" key="2">
    <source>
        <dbReference type="Pfam" id="PF04149"/>
    </source>
</evidence>
<dbReference type="InterPro" id="IPR007278">
    <property type="entry name" value="DUF397"/>
</dbReference>
<proteinExistence type="predicted"/>
<accession>A0A238V232</accession>